<gene>
    <name evidence="1" type="ORF">GWR20_20395</name>
</gene>
<reference evidence="1 2" key="1">
    <citation type="submission" date="2020-01" db="EMBL/GenBank/DDBJ databases">
        <authorList>
            <person name="Sanchez-Estrada R."/>
            <person name="Gonzalez-Y-Merchand J.A."/>
            <person name="Rivera-Gutierrez S."/>
        </authorList>
    </citation>
    <scope>NUCLEOTIDE SEQUENCE [LARGE SCALE GENOMIC DNA]</scope>
    <source>
        <strain evidence="1 2">CST 7247</strain>
    </source>
</reference>
<comment type="caution">
    <text evidence="1">The sequence shown here is derived from an EMBL/GenBank/DDBJ whole genome shotgun (WGS) entry which is preliminary data.</text>
</comment>
<sequence length="222" mass="22711">MFKFGDHLPSRPARSDNLAALASERSERRGLSFPGKDAFTVGRDTFDPFTIQNGAEVEGFAPVSPLFSFAPFAEIGGGNLSIFGNSAPLAVQAFDIYSTGSTPSMLGIVNADEDVATVLGMTNVEFIISNSASASGVEATALPSVGTVYDVLNIGGGLENVYVETPGVDGTVTDTLVTPVGNIDLSSLFGGFDASGPIDPGDAFSGLAVSATTVDPTDVFGI</sequence>
<dbReference type="Proteomes" id="UP000466523">
    <property type="component" value="Unassembled WGS sequence"/>
</dbReference>
<dbReference type="AlphaFoldDB" id="A0A7K3LGI8"/>
<dbReference type="OrthoDB" id="4590457at2"/>
<evidence type="ECO:0000313" key="2">
    <source>
        <dbReference type="Proteomes" id="UP000466523"/>
    </source>
</evidence>
<accession>A0A7K3LGI8</accession>
<proteinExistence type="predicted"/>
<name>A0A7K3LGI8_9MYCO</name>
<organism evidence="1 2">
    <name type="scientific">Mycolicibacter kumamotonensis</name>
    <dbReference type="NCBI Taxonomy" id="354243"/>
    <lineage>
        <taxon>Bacteria</taxon>
        <taxon>Bacillati</taxon>
        <taxon>Actinomycetota</taxon>
        <taxon>Actinomycetes</taxon>
        <taxon>Mycobacteriales</taxon>
        <taxon>Mycobacteriaceae</taxon>
        <taxon>Mycolicibacter</taxon>
    </lineage>
</organism>
<protein>
    <submittedName>
        <fullName evidence="1">Uncharacterized protein</fullName>
    </submittedName>
</protein>
<dbReference type="RefSeq" id="WP_131813922.1">
    <property type="nucleotide sequence ID" value="NZ_JAACYR010000096.1"/>
</dbReference>
<evidence type="ECO:0000313" key="1">
    <source>
        <dbReference type="EMBL" id="NDJ91477.1"/>
    </source>
</evidence>
<dbReference type="EMBL" id="JAACYR010000096">
    <property type="protein sequence ID" value="NDJ91477.1"/>
    <property type="molecule type" value="Genomic_DNA"/>
</dbReference>